<keyword evidence="5 6" id="KW-0472">Membrane</keyword>
<dbReference type="PANTHER" id="PTHR12677:SF59">
    <property type="entry name" value="GOLGI APPARATUS MEMBRANE PROTEIN TVP38-RELATED"/>
    <property type="match status" value="1"/>
</dbReference>
<evidence type="ECO:0000313" key="9">
    <source>
        <dbReference type="Proteomes" id="UP000586254"/>
    </source>
</evidence>
<feature type="transmembrane region" description="Helical" evidence="6">
    <location>
        <begin position="138"/>
        <end position="158"/>
    </location>
</feature>
<evidence type="ECO:0000256" key="4">
    <source>
        <dbReference type="ARBA" id="ARBA00022989"/>
    </source>
</evidence>
<evidence type="ECO:0000256" key="3">
    <source>
        <dbReference type="ARBA" id="ARBA00022692"/>
    </source>
</evidence>
<dbReference type="InterPro" id="IPR032816">
    <property type="entry name" value="VTT_dom"/>
</dbReference>
<dbReference type="Proteomes" id="UP000586254">
    <property type="component" value="Unassembled WGS sequence"/>
</dbReference>
<evidence type="ECO:0000256" key="2">
    <source>
        <dbReference type="ARBA" id="ARBA00022475"/>
    </source>
</evidence>
<dbReference type="AlphaFoldDB" id="A0A1I5I6A7"/>
<reference evidence="8 9" key="1">
    <citation type="submission" date="2020-07" db="EMBL/GenBank/DDBJ databases">
        <title>Organ Donor 1.</title>
        <authorList>
            <person name="Marsh A.J."/>
            <person name="Azcarate-Peril M.A."/>
        </authorList>
    </citation>
    <scope>NUCLEOTIDE SEQUENCE [LARGE SCALE GENOMIC DNA]</scope>
    <source>
        <strain evidence="8 9">AMC0717</strain>
    </source>
</reference>
<feature type="transmembrane region" description="Helical" evidence="6">
    <location>
        <begin position="164"/>
        <end position="182"/>
    </location>
</feature>
<comment type="subcellular location">
    <subcellularLocation>
        <location evidence="1 6">Cell membrane</location>
        <topology evidence="1 6">Multi-pass membrane protein</topology>
    </subcellularLocation>
</comment>
<evidence type="ECO:0000256" key="6">
    <source>
        <dbReference type="RuleBase" id="RU366058"/>
    </source>
</evidence>
<dbReference type="GO" id="GO:0005886">
    <property type="term" value="C:plasma membrane"/>
    <property type="evidence" value="ECO:0007669"/>
    <property type="project" value="UniProtKB-SubCell"/>
</dbReference>
<dbReference type="PANTHER" id="PTHR12677">
    <property type="entry name" value="GOLGI APPARATUS MEMBRANE PROTEIN TVP38-RELATED"/>
    <property type="match status" value="1"/>
</dbReference>
<protein>
    <recommendedName>
        <fullName evidence="6">TVP38/TMEM64 family membrane protein</fullName>
    </recommendedName>
</protein>
<accession>A0A1I5I6A7</accession>
<dbReference type="EMBL" id="JACCKS010000009">
    <property type="protein sequence ID" value="NZA38277.1"/>
    <property type="molecule type" value="Genomic_DNA"/>
</dbReference>
<evidence type="ECO:0000259" key="7">
    <source>
        <dbReference type="Pfam" id="PF09335"/>
    </source>
</evidence>
<keyword evidence="2 6" id="KW-1003">Cell membrane</keyword>
<proteinExistence type="inferred from homology"/>
<evidence type="ECO:0000313" key="8">
    <source>
        <dbReference type="EMBL" id="NZA38277.1"/>
    </source>
</evidence>
<comment type="similarity">
    <text evidence="6">Belongs to the TVP38/TMEM64 family.</text>
</comment>
<name>A0A1I5I6A7_9FIRM</name>
<keyword evidence="4 6" id="KW-1133">Transmembrane helix</keyword>
<feature type="transmembrane region" description="Helical" evidence="6">
    <location>
        <begin position="106"/>
        <end position="126"/>
    </location>
</feature>
<feature type="domain" description="VTT" evidence="7">
    <location>
        <begin position="39"/>
        <end position="156"/>
    </location>
</feature>
<dbReference type="RefSeq" id="WP_090411725.1">
    <property type="nucleotide sequence ID" value="NZ_CABJAI010000003.1"/>
</dbReference>
<sequence>MLEYLDSVDAVKQWLLSFGGWTPFIYFLFQILQVIIAPLPGGTTTLVGGALFGWIKGFLLSEAGIMIGTAAAFGIAKKLGRPVILKWVPSKWTDKLDSIRDSRLNMVLFLIFLFPGFPDDIFCYLAGLTKMNFKSFMLIALLGRTPGFLMTTLMGAGIMQDNPVRLVIVLGLYGIFAGVLIFNKKRMETYLENSKKRKGDHS</sequence>
<feature type="transmembrane region" description="Helical" evidence="6">
    <location>
        <begin position="20"/>
        <end position="39"/>
    </location>
</feature>
<organism evidence="8 9">
    <name type="scientific">Eubacterium callanderi</name>
    <dbReference type="NCBI Taxonomy" id="53442"/>
    <lineage>
        <taxon>Bacteria</taxon>
        <taxon>Bacillati</taxon>
        <taxon>Bacillota</taxon>
        <taxon>Clostridia</taxon>
        <taxon>Eubacteriales</taxon>
        <taxon>Eubacteriaceae</taxon>
        <taxon>Eubacterium</taxon>
    </lineage>
</organism>
<evidence type="ECO:0000256" key="1">
    <source>
        <dbReference type="ARBA" id="ARBA00004651"/>
    </source>
</evidence>
<feature type="transmembrane region" description="Helical" evidence="6">
    <location>
        <begin position="51"/>
        <end position="76"/>
    </location>
</feature>
<keyword evidence="3 6" id="KW-0812">Transmembrane</keyword>
<comment type="caution">
    <text evidence="8">The sequence shown here is derived from an EMBL/GenBank/DDBJ whole genome shotgun (WGS) entry which is preliminary data.</text>
</comment>
<evidence type="ECO:0000256" key="5">
    <source>
        <dbReference type="ARBA" id="ARBA00023136"/>
    </source>
</evidence>
<gene>
    <name evidence="8" type="ORF">H0N91_09040</name>
</gene>
<dbReference type="Pfam" id="PF09335">
    <property type="entry name" value="VTT_dom"/>
    <property type="match status" value="1"/>
</dbReference>
<dbReference type="InterPro" id="IPR015414">
    <property type="entry name" value="TMEM64"/>
</dbReference>